<proteinExistence type="predicted"/>
<feature type="domain" description="IrrE N-terminal-like" evidence="1">
    <location>
        <begin position="24"/>
        <end position="139"/>
    </location>
</feature>
<dbReference type="Pfam" id="PF06114">
    <property type="entry name" value="Peptidase_M78"/>
    <property type="match status" value="1"/>
</dbReference>
<dbReference type="PANTHER" id="PTHR43236">
    <property type="entry name" value="ANTITOXIN HIGA1"/>
    <property type="match status" value="1"/>
</dbReference>
<dbReference type="EMBL" id="CP054705">
    <property type="protein sequence ID" value="QQK78204.1"/>
    <property type="molecule type" value="Genomic_DNA"/>
</dbReference>
<gene>
    <name evidence="2" type="ORF">HUG15_06365</name>
</gene>
<evidence type="ECO:0000259" key="1">
    <source>
        <dbReference type="Pfam" id="PF06114"/>
    </source>
</evidence>
<dbReference type="InterPro" id="IPR010359">
    <property type="entry name" value="IrrE_HExxH"/>
</dbReference>
<dbReference type="AlphaFoldDB" id="A0A7T6Z7A9"/>
<protein>
    <submittedName>
        <fullName evidence="2">ImmA/IrrE family metallo-endopeptidase</fullName>
    </submittedName>
</protein>
<evidence type="ECO:0000313" key="2">
    <source>
        <dbReference type="EMBL" id="QQK78204.1"/>
    </source>
</evidence>
<organism evidence="2 3">
    <name type="scientific">Salicibibacter cibarius</name>
    <dbReference type="NCBI Taxonomy" id="2743000"/>
    <lineage>
        <taxon>Bacteria</taxon>
        <taxon>Bacillati</taxon>
        <taxon>Bacillota</taxon>
        <taxon>Bacilli</taxon>
        <taxon>Bacillales</taxon>
        <taxon>Bacillaceae</taxon>
        <taxon>Salicibibacter</taxon>
    </lineage>
</organism>
<name>A0A7T6Z7A9_9BACI</name>
<dbReference type="InterPro" id="IPR052345">
    <property type="entry name" value="Rad_response_metalloprotease"/>
</dbReference>
<sequence length="145" mass="16964">MLYEQRCAHSLIKKHRTDNPFKIAEQKHIVILYEELGSTLGYFHTSRRIRFIHINNKLNESMQRFVCAHELGHSVLHPDVNTPFLKKNTFFSMDKIETEANAFAAKLLLQDDIIYNYQDTNMTIQELGSIYGVPEEVTHLKRISD</sequence>
<dbReference type="PANTHER" id="PTHR43236:SF1">
    <property type="entry name" value="BLL7220 PROTEIN"/>
    <property type="match status" value="1"/>
</dbReference>
<keyword evidence="3" id="KW-1185">Reference proteome</keyword>
<dbReference type="Gene3D" id="1.10.10.2910">
    <property type="match status" value="1"/>
</dbReference>
<reference evidence="2 3" key="1">
    <citation type="submission" date="2020-06" db="EMBL/GenBank/DDBJ databases">
        <title>Genomic analysis of Salicibibacter sp. NKC5-3.</title>
        <authorList>
            <person name="Oh Y.J."/>
        </authorList>
    </citation>
    <scope>NUCLEOTIDE SEQUENCE [LARGE SCALE GENOMIC DNA]</scope>
    <source>
        <strain evidence="2 3">NKC5-3</strain>
    </source>
</reference>
<accession>A0A7T6Z7A9</accession>
<dbReference type="KEGG" id="scia:HUG15_06365"/>
<evidence type="ECO:0000313" key="3">
    <source>
        <dbReference type="Proteomes" id="UP000595823"/>
    </source>
</evidence>
<dbReference type="Proteomes" id="UP000595823">
    <property type="component" value="Chromosome"/>
</dbReference>